<feature type="region of interest" description="Disordered" evidence="5">
    <location>
        <begin position="113"/>
        <end position="265"/>
    </location>
</feature>
<dbReference type="GO" id="GO:0006325">
    <property type="term" value="P:chromatin organization"/>
    <property type="evidence" value="ECO:0007669"/>
    <property type="project" value="UniProtKB-KW"/>
</dbReference>
<feature type="compositionally biased region" description="Low complexity" evidence="5">
    <location>
        <begin position="656"/>
        <end position="668"/>
    </location>
</feature>
<feature type="compositionally biased region" description="Polar residues" evidence="5">
    <location>
        <begin position="817"/>
        <end position="837"/>
    </location>
</feature>
<dbReference type="SUPFAM" id="SSF82199">
    <property type="entry name" value="SET domain"/>
    <property type="match status" value="1"/>
</dbReference>
<feature type="compositionally biased region" description="Basic residues" evidence="5">
    <location>
        <begin position="116"/>
        <end position="126"/>
    </location>
</feature>
<feature type="compositionally biased region" description="Low complexity" evidence="5">
    <location>
        <begin position="127"/>
        <end position="154"/>
    </location>
</feature>
<feature type="compositionally biased region" description="Basic residues" evidence="5">
    <location>
        <begin position="176"/>
        <end position="197"/>
    </location>
</feature>
<dbReference type="InterPro" id="IPR001965">
    <property type="entry name" value="Znf_PHD"/>
</dbReference>
<feature type="region of interest" description="Disordered" evidence="5">
    <location>
        <begin position="655"/>
        <end position="766"/>
    </location>
</feature>
<feature type="compositionally biased region" description="Basic and acidic residues" evidence="5">
    <location>
        <begin position="987"/>
        <end position="1017"/>
    </location>
</feature>
<feature type="compositionally biased region" description="Basic and acidic residues" evidence="5">
    <location>
        <begin position="738"/>
        <end position="747"/>
    </location>
</feature>
<dbReference type="GO" id="GO:0070210">
    <property type="term" value="C:Rpd3L-Expanded complex"/>
    <property type="evidence" value="ECO:0007669"/>
    <property type="project" value="TreeGrafter"/>
</dbReference>
<dbReference type="Proteomes" id="UP000646827">
    <property type="component" value="Unassembled WGS sequence"/>
</dbReference>
<feature type="compositionally biased region" description="Basic and acidic residues" evidence="5">
    <location>
        <begin position="913"/>
        <end position="924"/>
    </location>
</feature>
<dbReference type="GO" id="GO:0008270">
    <property type="term" value="F:zinc ion binding"/>
    <property type="evidence" value="ECO:0007669"/>
    <property type="project" value="UniProtKB-KW"/>
</dbReference>
<feature type="compositionally biased region" description="Polar residues" evidence="5">
    <location>
        <begin position="897"/>
        <end position="912"/>
    </location>
</feature>
<feature type="compositionally biased region" description="Low complexity" evidence="5">
    <location>
        <begin position="1069"/>
        <end position="1086"/>
    </location>
</feature>
<evidence type="ECO:0000313" key="7">
    <source>
        <dbReference type="EMBL" id="KAG2227956.1"/>
    </source>
</evidence>
<dbReference type="SUPFAM" id="SSF57903">
    <property type="entry name" value="FYVE/PHD zinc finger"/>
    <property type="match status" value="1"/>
</dbReference>
<dbReference type="Gene3D" id="3.30.40.10">
    <property type="entry name" value="Zinc/RING finger domain, C3HC4 (zinc finger)"/>
    <property type="match status" value="1"/>
</dbReference>
<evidence type="ECO:0000259" key="6">
    <source>
        <dbReference type="PROSITE" id="PS50280"/>
    </source>
</evidence>
<evidence type="ECO:0000313" key="8">
    <source>
        <dbReference type="Proteomes" id="UP000646827"/>
    </source>
</evidence>
<evidence type="ECO:0000256" key="2">
    <source>
        <dbReference type="ARBA" id="ARBA00022771"/>
    </source>
</evidence>
<dbReference type="InterPro" id="IPR011011">
    <property type="entry name" value="Znf_FYVE_PHD"/>
</dbReference>
<dbReference type="Pfam" id="PF00856">
    <property type="entry name" value="SET"/>
    <property type="match status" value="1"/>
</dbReference>
<dbReference type="InterPro" id="IPR046341">
    <property type="entry name" value="SET_dom_sf"/>
</dbReference>
<dbReference type="InterPro" id="IPR001214">
    <property type="entry name" value="SET_dom"/>
</dbReference>
<feature type="compositionally biased region" description="Polar residues" evidence="5">
    <location>
        <begin position="608"/>
        <end position="620"/>
    </location>
</feature>
<keyword evidence="1" id="KW-0479">Metal-binding</keyword>
<feature type="compositionally biased region" description="Low complexity" evidence="5">
    <location>
        <begin position="709"/>
        <end position="718"/>
    </location>
</feature>
<dbReference type="PROSITE" id="PS50280">
    <property type="entry name" value="SET"/>
    <property type="match status" value="1"/>
</dbReference>
<keyword evidence="8" id="KW-1185">Reference proteome</keyword>
<dbReference type="GO" id="GO:0006355">
    <property type="term" value="P:regulation of DNA-templated transcription"/>
    <property type="evidence" value="ECO:0007669"/>
    <property type="project" value="TreeGrafter"/>
</dbReference>
<dbReference type="GO" id="GO:0034967">
    <property type="term" value="C:Set3 complex"/>
    <property type="evidence" value="ECO:0007669"/>
    <property type="project" value="TreeGrafter"/>
</dbReference>
<feature type="compositionally biased region" description="Polar residues" evidence="5">
    <location>
        <begin position="299"/>
        <end position="315"/>
    </location>
</feature>
<feature type="compositionally biased region" description="Low complexity" evidence="5">
    <location>
        <begin position="239"/>
        <end position="249"/>
    </location>
</feature>
<evidence type="ECO:0000256" key="1">
    <source>
        <dbReference type="ARBA" id="ARBA00022723"/>
    </source>
</evidence>
<feature type="domain" description="SET" evidence="6">
    <location>
        <begin position="373"/>
        <end position="478"/>
    </location>
</feature>
<feature type="compositionally biased region" description="Acidic residues" evidence="5">
    <location>
        <begin position="669"/>
        <end position="684"/>
    </location>
</feature>
<sequence length="1114" mass="124520">MSKSNVIRPRSTSYNTIEDEVDIDEEAIDTGLIRCICNSSEDDGFTIQCERCLVWQHAFCVKISQNNIPEHYLCDQCGKKINNSHRGHHKAWRDQVDQFNKTVENDVRTSTVLDRKHQHQQRRHQHQQPQPQSDFNNNNTSSSNGLNNNSNIESNSKHHFRDIHNRMGGDEDTKLSRKKNPVGRPPKRPKLSKKISVSKRSLQELELQDESMTINKNNTHHDGGSPRKRRQENIGVGENSNNSASSVNSRRTAGHNATVGSSSDFQPINYNVIRSKHAKQVFKDTRERLARLEKGKGKPSSNGIPLSTNEQHQQQHSIITPHIVFEEEVIKKDSTLKTNIQPLPNKRTTTTATNDIPTHRRRQRQQQGLFANAEISQNQLVAEVHGDIILKSEYKFDPGNDFSVLGTPCAYVFFYPTIDLCIDARYRGNDTRKIRRSCHPNAELRSIVARHTPDQEIRLGIFSRTLIEKGDEITIGYGWQRGHISWKKNLEWHDCGMTDGHQVIDEEEERSSRSALARMLNYFSDEFGDCACNDANLCFIEHLKAIQSGSDERPLTTFKVPSSTSREGTVGNNNYNGPGSRPYGENSFSSTQTITSSSKDVSNLVLVPTQQQQTSRQTADNTNNHNHNTTKAEYPVSSIEDNILIDIVSTSPLVRSPVISTPPVIVSPDIDDGLDVDDDIDIGEESSNAANYAKTRRRRRHHHRRSDSDSSSSLSYYLGSDNDLRNQISGKRVRPSSTKRENGENLSKRHSQPSKVDENNNSKSKLPCKKAWVRNFMQQATASPPTTSPMTATTNPHGSSNVSKGELDNTTRRKQSKFSPTLPKNDQQKLENITPATKTKKDNVLSPSPSLTRGPTTTAVIDMDLDEDDGELSDASSASTIPIMEQDDDRLMMNEPFETNQSQEESGSNLVSDKNEKELEKEAEPSSSSLTNKSQLPLEHNNNNGVSESLPIVADINEDKAQPFATTEIPGSGSNIGNTQQQQQQPAEKKPELSKIEKVTSQHQLIAEDKSSEKQKENISVVTEQAQRQSSSEADEQKPTKVKLSLQEYLARRGTSNQGSVRAGTEGKSSTPSPSSSSPQDCSSSSRAKTEEHPWIAATSQVEVTMETRQSEAQ</sequence>
<dbReference type="PROSITE" id="PS01359">
    <property type="entry name" value="ZF_PHD_1"/>
    <property type="match status" value="1"/>
</dbReference>
<protein>
    <recommendedName>
        <fullName evidence="6">SET domain-containing protein</fullName>
    </recommendedName>
</protein>
<feature type="compositionally biased region" description="Polar residues" evidence="5">
    <location>
        <begin position="845"/>
        <end position="859"/>
    </location>
</feature>
<feature type="compositionally biased region" description="Basic residues" evidence="5">
    <location>
        <begin position="694"/>
        <end position="705"/>
    </location>
</feature>
<keyword evidence="2" id="KW-0863">Zinc-finger</keyword>
<dbReference type="SMART" id="SM00317">
    <property type="entry name" value="SET"/>
    <property type="match status" value="1"/>
</dbReference>
<dbReference type="OrthoDB" id="79252at2759"/>
<keyword evidence="4" id="KW-0156">Chromatin regulator</keyword>
<feature type="compositionally biased region" description="Acidic residues" evidence="5">
    <location>
        <begin position="863"/>
        <end position="872"/>
    </location>
</feature>
<evidence type="ECO:0000256" key="5">
    <source>
        <dbReference type="SAM" id="MobiDB-lite"/>
    </source>
</evidence>
<dbReference type="PANTHER" id="PTHR46462:SF3">
    <property type="entry name" value="UPSET, ISOFORM A"/>
    <property type="match status" value="1"/>
</dbReference>
<feature type="compositionally biased region" description="Basic and acidic residues" evidence="5">
    <location>
        <begin position="162"/>
        <end position="175"/>
    </location>
</feature>
<feature type="region of interest" description="Disordered" evidence="5">
    <location>
        <begin position="781"/>
        <end position="1114"/>
    </location>
</feature>
<feature type="region of interest" description="Disordered" evidence="5">
    <location>
        <begin position="551"/>
        <end position="634"/>
    </location>
</feature>
<evidence type="ECO:0000256" key="4">
    <source>
        <dbReference type="ARBA" id="ARBA00022853"/>
    </source>
</evidence>
<feature type="compositionally biased region" description="Polar residues" evidence="5">
    <location>
        <begin position="1098"/>
        <end position="1114"/>
    </location>
</feature>
<dbReference type="PANTHER" id="PTHR46462">
    <property type="entry name" value="UPSET, ISOFORM A"/>
    <property type="match status" value="1"/>
</dbReference>
<dbReference type="EMBL" id="JAEPRB010000003">
    <property type="protein sequence ID" value="KAG2227956.1"/>
    <property type="molecule type" value="Genomic_DNA"/>
</dbReference>
<evidence type="ECO:0000256" key="3">
    <source>
        <dbReference type="ARBA" id="ARBA00022833"/>
    </source>
</evidence>
<dbReference type="Pfam" id="PF20826">
    <property type="entry name" value="PHD_5"/>
    <property type="match status" value="1"/>
</dbReference>
<feature type="compositionally biased region" description="Polar residues" evidence="5">
    <location>
        <begin position="559"/>
        <end position="577"/>
    </location>
</feature>
<dbReference type="InterPro" id="IPR019786">
    <property type="entry name" value="Zinc_finger_PHD-type_CS"/>
</dbReference>
<feature type="compositionally biased region" description="Polar residues" evidence="5">
    <location>
        <begin position="925"/>
        <end position="947"/>
    </location>
</feature>
<keyword evidence="3" id="KW-0862">Zinc</keyword>
<reference evidence="7 8" key="1">
    <citation type="submission" date="2020-12" db="EMBL/GenBank/DDBJ databases">
        <title>Metabolic potential, ecology and presence of endohyphal bacteria is reflected in genomic diversity of Mucoromycotina.</title>
        <authorList>
            <person name="Muszewska A."/>
            <person name="Okrasinska A."/>
            <person name="Steczkiewicz K."/>
            <person name="Drgas O."/>
            <person name="Orlowska M."/>
            <person name="Perlinska-Lenart U."/>
            <person name="Aleksandrzak-Piekarczyk T."/>
            <person name="Szatraj K."/>
            <person name="Zielenkiewicz U."/>
            <person name="Pilsyk S."/>
            <person name="Malc E."/>
            <person name="Mieczkowski P."/>
            <person name="Kruszewska J.S."/>
            <person name="Biernat P."/>
            <person name="Pawlowska J."/>
        </authorList>
    </citation>
    <scope>NUCLEOTIDE SEQUENCE [LARGE SCALE GENOMIC DNA]</scope>
    <source>
        <strain evidence="7 8">CBS 142.35</strain>
    </source>
</reference>
<feature type="compositionally biased region" description="Low complexity" evidence="5">
    <location>
        <begin position="587"/>
        <end position="598"/>
    </location>
</feature>
<accession>A0A8H7SGT1</accession>
<dbReference type="InterPro" id="IPR013083">
    <property type="entry name" value="Znf_RING/FYVE/PHD"/>
</dbReference>
<comment type="caution">
    <text evidence="7">The sequence shown here is derived from an EMBL/GenBank/DDBJ whole genome shotgun (WGS) entry which is preliminary data.</text>
</comment>
<name>A0A8H7SGT1_9FUNG</name>
<dbReference type="CDD" id="cd15550">
    <property type="entry name" value="PHD_MLL5"/>
    <property type="match status" value="1"/>
</dbReference>
<organism evidence="7 8">
    <name type="scientific">Circinella minor</name>
    <dbReference type="NCBI Taxonomy" id="1195481"/>
    <lineage>
        <taxon>Eukaryota</taxon>
        <taxon>Fungi</taxon>
        <taxon>Fungi incertae sedis</taxon>
        <taxon>Mucoromycota</taxon>
        <taxon>Mucoromycotina</taxon>
        <taxon>Mucoromycetes</taxon>
        <taxon>Mucorales</taxon>
        <taxon>Lichtheimiaceae</taxon>
        <taxon>Circinella</taxon>
    </lineage>
</organism>
<dbReference type="SMART" id="SM00249">
    <property type="entry name" value="PHD"/>
    <property type="match status" value="1"/>
</dbReference>
<feature type="region of interest" description="Disordered" evidence="5">
    <location>
        <begin position="292"/>
        <end position="315"/>
    </location>
</feature>
<feature type="compositionally biased region" description="Low complexity" evidence="5">
    <location>
        <begin position="781"/>
        <end position="794"/>
    </location>
</feature>
<dbReference type="Gene3D" id="2.170.270.10">
    <property type="entry name" value="SET domain"/>
    <property type="match status" value="1"/>
</dbReference>
<feature type="compositionally biased region" description="Polar residues" evidence="5">
    <location>
        <begin position="1018"/>
        <end position="1032"/>
    </location>
</feature>
<proteinExistence type="predicted"/>
<gene>
    <name evidence="7" type="ORF">INT45_011980</name>
</gene>
<dbReference type="AlphaFoldDB" id="A0A8H7SGT1"/>